<keyword evidence="5" id="KW-1185">Reference proteome</keyword>
<feature type="transmembrane region" description="Helical" evidence="1">
    <location>
        <begin position="101"/>
        <end position="120"/>
    </location>
</feature>
<dbReference type="Gene3D" id="3.55.50.30">
    <property type="match status" value="1"/>
</dbReference>
<dbReference type="PANTHER" id="PTHR30273:SF2">
    <property type="entry name" value="PROTEIN FECR"/>
    <property type="match status" value="1"/>
</dbReference>
<organism evidence="4 5">
    <name type="scientific">Hydrobacter penzbergensis</name>
    <dbReference type="NCBI Taxonomy" id="1235997"/>
    <lineage>
        <taxon>Bacteria</taxon>
        <taxon>Pseudomonadati</taxon>
        <taxon>Bacteroidota</taxon>
        <taxon>Chitinophagia</taxon>
        <taxon>Chitinophagales</taxon>
        <taxon>Chitinophagaceae</taxon>
        <taxon>Hydrobacter</taxon>
    </lineage>
</organism>
<dbReference type="PIRSF" id="PIRSF018266">
    <property type="entry name" value="FecR"/>
    <property type="match status" value="1"/>
</dbReference>
<dbReference type="Gene3D" id="2.60.120.1440">
    <property type="match status" value="1"/>
</dbReference>
<dbReference type="InterPro" id="IPR006860">
    <property type="entry name" value="FecR"/>
</dbReference>
<dbReference type="Proteomes" id="UP000198711">
    <property type="component" value="Unassembled WGS sequence"/>
</dbReference>
<evidence type="ECO:0000313" key="4">
    <source>
        <dbReference type="EMBL" id="SDX51731.1"/>
    </source>
</evidence>
<dbReference type="EMBL" id="FNNO01000018">
    <property type="protein sequence ID" value="SDX51731.1"/>
    <property type="molecule type" value="Genomic_DNA"/>
</dbReference>
<evidence type="ECO:0000259" key="2">
    <source>
        <dbReference type="Pfam" id="PF04773"/>
    </source>
</evidence>
<dbReference type="InterPro" id="IPR032508">
    <property type="entry name" value="FecR_C"/>
</dbReference>
<dbReference type="GO" id="GO:0016989">
    <property type="term" value="F:sigma factor antagonist activity"/>
    <property type="evidence" value="ECO:0007669"/>
    <property type="project" value="TreeGrafter"/>
</dbReference>
<gene>
    <name evidence="4" type="ORF">SAMN05444410_11858</name>
</gene>
<dbReference type="Pfam" id="PF04773">
    <property type="entry name" value="FecR"/>
    <property type="match status" value="1"/>
</dbReference>
<name>A0A8X8IHT6_9BACT</name>
<keyword evidence="1" id="KW-1133">Transmembrane helix</keyword>
<dbReference type="InterPro" id="IPR012373">
    <property type="entry name" value="Ferrdict_sens_TM"/>
</dbReference>
<evidence type="ECO:0000259" key="3">
    <source>
        <dbReference type="Pfam" id="PF16344"/>
    </source>
</evidence>
<feature type="domain" description="FecR protein" evidence="2">
    <location>
        <begin position="129"/>
        <end position="219"/>
    </location>
</feature>
<dbReference type="PANTHER" id="PTHR30273">
    <property type="entry name" value="PERIPLASMIC SIGNAL SENSOR AND SIGMA FACTOR ACTIVATOR FECR-RELATED"/>
    <property type="match status" value="1"/>
</dbReference>
<keyword evidence="1" id="KW-0472">Membrane</keyword>
<dbReference type="Pfam" id="PF16344">
    <property type="entry name" value="FecR_C"/>
    <property type="match status" value="1"/>
</dbReference>
<comment type="caution">
    <text evidence="4">The sequence shown here is derived from an EMBL/GenBank/DDBJ whole genome shotgun (WGS) entry which is preliminary data.</text>
</comment>
<accession>A0A8X8IHT6</accession>
<keyword evidence="1" id="KW-0812">Transmembrane</keyword>
<sequence length="338" mass="38110">MKMDSLSEHNIPWDLIADSLQPDFPAEEDARLQQWLAESTANRETYQRARELWAVRLADFSAYQAADEATAWDSLMQQLQEKTTAPVVIMRSGKGHFIRKWTAIAAVLLVMAAGIVWYLLPDRSEQVYATTTTQREIALPDGSSITMQPYTEVRVGGRYNQHERAVQLIKGEAFFKVIHNANLPFLVNMDESSVKDIGTSFNIRRSPDTIKLAVISGKVAFWGKDNQETRELSAGMSLAYDVVKKNFTEWAPSSDQGVTNRENLLYFDHTVLTDVVKQIEKVYGKKIQLGSTAIGERKLKADLQGLSFDKALQVICTSLNLDYTDKNGIIILKDKENK</sequence>
<proteinExistence type="predicted"/>
<protein>
    <submittedName>
        <fullName evidence="4">FecR family protein</fullName>
    </submittedName>
</protein>
<dbReference type="AlphaFoldDB" id="A0A8X8IHT6"/>
<evidence type="ECO:0000256" key="1">
    <source>
        <dbReference type="SAM" id="Phobius"/>
    </source>
</evidence>
<feature type="domain" description="Protein FecR C-terminal" evidence="3">
    <location>
        <begin position="265"/>
        <end position="331"/>
    </location>
</feature>
<reference evidence="4 5" key="1">
    <citation type="submission" date="2016-10" db="EMBL/GenBank/DDBJ databases">
        <authorList>
            <person name="Varghese N."/>
            <person name="Submissions S."/>
        </authorList>
    </citation>
    <scope>NUCLEOTIDE SEQUENCE [LARGE SCALE GENOMIC DNA]</scope>
    <source>
        <strain evidence="4 5">DSM 25353</strain>
    </source>
</reference>
<evidence type="ECO:0000313" key="5">
    <source>
        <dbReference type="Proteomes" id="UP000198711"/>
    </source>
</evidence>